<name>A0ABS3YA08_9BACT</name>
<dbReference type="EMBL" id="JAGHKP010000001">
    <property type="protein sequence ID" value="MBO9151512.1"/>
    <property type="molecule type" value="Genomic_DNA"/>
</dbReference>
<reference evidence="6" key="1">
    <citation type="submission" date="2021-03" db="EMBL/GenBank/DDBJ databases">
        <title>Assistant Professor.</title>
        <authorList>
            <person name="Huq M.A."/>
        </authorList>
    </citation>
    <scope>NUCLEOTIDE SEQUENCE [LARGE SCALE GENOMIC DNA]</scope>
    <source>
        <strain evidence="6">MAH-28</strain>
    </source>
</reference>
<dbReference type="PANTHER" id="PTHR46796:SF13">
    <property type="entry name" value="HTH-TYPE TRANSCRIPTIONAL ACTIVATOR RHAS"/>
    <property type="match status" value="1"/>
</dbReference>
<protein>
    <submittedName>
        <fullName evidence="5">AraC family transcriptional regulator</fullName>
    </submittedName>
</protein>
<keyword evidence="6" id="KW-1185">Reference proteome</keyword>
<evidence type="ECO:0000256" key="3">
    <source>
        <dbReference type="ARBA" id="ARBA00023163"/>
    </source>
</evidence>
<dbReference type="Pfam" id="PF20240">
    <property type="entry name" value="DUF6597"/>
    <property type="match status" value="1"/>
</dbReference>
<dbReference type="InterPro" id="IPR046532">
    <property type="entry name" value="DUF6597"/>
</dbReference>
<dbReference type="InterPro" id="IPR009057">
    <property type="entry name" value="Homeodomain-like_sf"/>
</dbReference>
<dbReference type="Gene3D" id="1.10.10.60">
    <property type="entry name" value="Homeodomain-like"/>
    <property type="match status" value="1"/>
</dbReference>
<dbReference type="Proteomes" id="UP000679126">
    <property type="component" value="Unassembled WGS sequence"/>
</dbReference>
<keyword evidence="2" id="KW-0238">DNA-binding</keyword>
<gene>
    <name evidence="5" type="ORF">J7I43_04790</name>
</gene>
<dbReference type="PROSITE" id="PS01124">
    <property type="entry name" value="HTH_ARAC_FAMILY_2"/>
    <property type="match status" value="1"/>
</dbReference>
<dbReference type="SUPFAM" id="SSF46689">
    <property type="entry name" value="Homeodomain-like"/>
    <property type="match status" value="1"/>
</dbReference>
<comment type="caution">
    <text evidence="5">The sequence shown here is derived from an EMBL/GenBank/DDBJ whole genome shotgun (WGS) entry which is preliminary data.</text>
</comment>
<dbReference type="Pfam" id="PF12833">
    <property type="entry name" value="HTH_18"/>
    <property type="match status" value="1"/>
</dbReference>
<proteinExistence type="predicted"/>
<dbReference type="SMART" id="SM00342">
    <property type="entry name" value="HTH_ARAC"/>
    <property type="match status" value="1"/>
</dbReference>
<evidence type="ECO:0000313" key="5">
    <source>
        <dbReference type="EMBL" id="MBO9151512.1"/>
    </source>
</evidence>
<evidence type="ECO:0000256" key="1">
    <source>
        <dbReference type="ARBA" id="ARBA00023015"/>
    </source>
</evidence>
<organism evidence="5 6">
    <name type="scientific">Chitinophaga chungangae</name>
    <dbReference type="NCBI Taxonomy" id="2821488"/>
    <lineage>
        <taxon>Bacteria</taxon>
        <taxon>Pseudomonadati</taxon>
        <taxon>Bacteroidota</taxon>
        <taxon>Chitinophagia</taxon>
        <taxon>Chitinophagales</taxon>
        <taxon>Chitinophagaceae</taxon>
        <taxon>Chitinophaga</taxon>
    </lineage>
</organism>
<accession>A0ABS3YA08</accession>
<dbReference type="InterPro" id="IPR050204">
    <property type="entry name" value="AraC_XylS_family_regulators"/>
</dbReference>
<evidence type="ECO:0000259" key="4">
    <source>
        <dbReference type="PROSITE" id="PS01124"/>
    </source>
</evidence>
<evidence type="ECO:0000256" key="2">
    <source>
        <dbReference type="ARBA" id="ARBA00023125"/>
    </source>
</evidence>
<dbReference type="RefSeq" id="WP_209143786.1">
    <property type="nucleotide sequence ID" value="NZ_JAGHKP010000001.1"/>
</dbReference>
<dbReference type="InterPro" id="IPR018060">
    <property type="entry name" value="HTH_AraC"/>
</dbReference>
<keyword evidence="1" id="KW-0805">Transcription regulation</keyword>
<keyword evidence="3" id="KW-0804">Transcription</keyword>
<dbReference type="PANTHER" id="PTHR46796">
    <property type="entry name" value="HTH-TYPE TRANSCRIPTIONAL ACTIVATOR RHAS-RELATED"/>
    <property type="match status" value="1"/>
</dbReference>
<evidence type="ECO:0000313" key="6">
    <source>
        <dbReference type="Proteomes" id="UP000679126"/>
    </source>
</evidence>
<sequence length="263" mass="30189">MYVTFPPPAPLAPYVRMFWAFEYQVPDGQPYVYRSLADGCAEMVFHYKSRFTELDGTCDQAAVLHAQTSRYRRFLTHGSFGIFGAYLYPSALPQLFGFSAGSFSNEMPELSAVCGAEGRWLEERVMTAKYHHQRVEILSGFLLRQLEKRKPAETAAHHAIKTIIKAQGMVNVTELAADLCLSARQFERNFKAYAGFPAKTYARIVRFQRAAAQYGRIEENLTALAYECGYYDQSHFIHDFKEFSGYHPRRYFSGRPEGIEYRD</sequence>
<feature type="domain" description="HTH araC/xylS-type" evidence="4">
    <location>
        <begin position="154"/>
        <end position="254"/>
    </location>
</feature>